<proteinExistence type="predicted"/>
<dbReference type="InParanoid" id="K7KKL2"/>
<dbReference type="EMBL" id="CM000837">
    <property type="protein sequence ID" value="KRH63279.1"/>
    <property type="molecule type" value="Genomic_DNA"/>
</dbReference>
<reference evidence="1 2" key="1">
    <citation type="journal article" date="2010" name="Nature">
        <title>Genome sequence of the palaeopolyploid soybean.</title>
        <authorList>
            <person name="Schmutz J."/>
            <person name="Cannon S.B."/>
            <person name="Schlueter J."/>
            <person name="Ma J."/>
            <person name="Mitros T."/>
            <person name="Nelson W."/>
            <person name="Hyten D.L."/>
            <person name="Song Q."/>
            <person name="Thelen J.J."/>
            <person name="Cheng J."/>
            <person name="Xu D."/>
            <person name="Hellsten U."/>
            <person name="May G.D."/>
            <person name="Yu Y."/>
            <person name="Sakurai T."/>
            <person name="Umezawa T."/>
            <person name="Bhattacharyya M.K."/>
            <person name="Sandhu D."/>
            <person name="Valliyodan B."/>
            <person name="Lindquist E."/>
            <person name="Peto M."/>
            <person name="Grant D."/>
            <person name="Shu S."/>
            <person name="Goodstein D."/>
            <person name="Barry K."/>
            <person name="Futrell-Griggs M."/>
            <person name="Abernathy B."/>
            <person name="Du J."/>
            <person name="Tian Z."/>
            <person name="Zhu L."/>
            <person name="Gill N."/>
            <person name="Joshi T."/>
            <person name="Libault M."/>
            <person name="Sethuraman A."/>
            <person name="Zhang X.-C."/>
            <person name="Shinozaki K."/>
            <person name="Nguyen H.T."/>
            <person name="Wing R.A."/>
            <person name="Cregan P."/>
            <person name="Specht J."/>
            <person name="Grimwood J."/>
            <person name="Rokhsar D."/>
            <person name="Stacey G."/>
            <person name="Shoemaker R.C."/>
            <person name="Jackson S.A."/>
        </authorList>
    </citation>
    <scope>NUCLEOTIDE SEQUENCE [LARGE SCALE GENOMIC DNA]</scope>
    <source>
        <strain evidence="2">cv. Williams 82</strain>
        <tissue evidence="1">Callus</tissue>
    </source>
</reference>
<dbReference type="PaxDb" id="3847-GLYMA04G32886.1"/>
<evidence type="ECO:0000313" key="2">
    <source>
        <dbReference type="EnsemblPlants" id="KRH63279"/>
    </source>
</evidence>
<accession>K7KKL2</accession>
<sequence length="84" mass="9509">MKGDIFSFMVVALMLSDYDLFYCLCILLTLSNIPIRVITWTLPVTTIVFVVSCVEHDASSCLCIESIKMCMNQNIYACDFFFSG</sequence>
<evidence type="ECO:0000313" key="3">
    <source>
        <dbReference type="Proteomes" id="UP000008827"/>
    </source>
</evidence>
<gene>
    <name evidence="1" type="ORF">GLYMA_04G165200</name>
</gene>
<organism evidence="1">
    <name type="scientific">Glycine max</name>
    <name type="common">Soybean</name>
    <name type="synonym">Glycine hispida</name>
    <dbReference type="NCBI Taxonomy" id="3847"/>
    <lineage>
        <taxon>Eukaryota</taxon>
        <taxon>Viridiplantae</taxon>
        <taxon>Streptophyta</taxon>
        <taxon>Embryophyta</taxon>
        <taxon>Tracheophyta</taxon>
        <taxon>Spermatophyta</taxon>
        <taxon>Magnoliopsida</taxon>
        <taxon>eudicotyledons</taxon>
        <taxon>Gunneridae</taxon>
        <taxon>Pentapetalae</taxon>
        <taxon>rosids</taxon>
        <taxon>fabids</taxon>
        <taxon>Fabales</taxon>
        <taxon>Fabaceae</taxon>
        <taxon>Papilionoideae</taxon>
        <taxon>50 kb inversion clade</taxon>
        <taxon>NPAAA clade</taxon>
        <taxon>indigoferoid/millettioid clade</taxon>
        <taxon>Phaseoleae</taxon>
        <taxon>Glycine</taxon>
        <taxon>Glycine subgen. Soja</taxon>
    </lineage>
</organism>
<dbReference type="Gramene" id="KRH63279">
    <property type="protein sequence ID" value="KRH63279"/>
    <property type="gene ID" value="GLYMA_04G165200"/>
</dbReference>
<reference evidence="2" key="2">
    <citation type="submission" date="2018-02" db="UniProtKB">
        <authorList>
            <consortium name="EnsemblPlants"/>
        </authorList>
    </citation>
    <scope>IDENTIFICATION</scope>
    <source>
        <strain evidence="2">Williams 82</strain>
    </source>
</reference>
<evidence type="ECO:0000313" key="1">
    <source>
        <dbReference type="EMBL" id="KRH63279.1"/>
    </source>
</evidence>
<dbReference type="HOGENOM" id="CLU_2531952_0_0_1"/>
<name>K7KKL2_SOYBN</name>
<protein>
    <submittedName>
        <fullName evidence="1 2">Uncharacterized protein</fullName>
    </submittedName>
</protein>
<reference evidence="1" key="3">
    <citation type="submission" date="2018-07" db="EMBL/GenBank/DDBJ databases">
        <title>WGS assembly of Glycine max.</title>
        <authorList>
            <person name="Schmutz J."/>
            <person name="Cannon S."/>
            <person name="Schlueter J."/>
            <person name="Ma J."/>
            <person name="Mitros T."/>
            <person name="Nelson W."/>
            <person name="Hyten D."/>
            <person name="Song Q."/>
            <person name="Thelen J."/>
            <person name="Cheng J."/>
            <person name="Xu D."/>
            <person name="Hellsten U."/>
            <person name="May G."/>
            <person name="Yu Y."/>
            <person name="Sakurai T."/>
            <person name="Umezawa T."/>
            <person name="Bhattacharyya M."/>
            <person name="Sandhu D."/>
            <person name="Valliyodan B."/>
            <person name="Lindquist E."/>
            <person name="Peto M."/>
            <person name="Grant D."/>
            <person name="Shu S."/>
            <person name="Goodstein D."/>
            <person name="Barry K."/>
            <person name="Futrell-Griggs M."/>
            <person name="Abernathy B."/>
            <person name="Du J."/>
            <person name="Tian Z."/>
            <person name="Zhu L."/>
            <person name="Gill N."/>
            <person name="Joshi T."/>
            <person name="Libault M."/>
            <person name="Sethuraman A."/>
            <person name="Zhang X."/>
            <person name="Shinozaki K."/>
            <person name="Nguyen H."/>
            <person name="Wing R."/>
            <person name="Cregan P."/>
            <person name="Specht J."/>
            <person name="Grimwood J."/>
            <person name="Rokhsar D."/>
            <person name="Stacey G."/>
            <person name="Shoemaker R."/>
            <person name="Jackson S."/>
        </authorList>
    </citation>
    <scope>NUCLEOTIDE SEQUENCE</scope>
    <source>
        <tissue evidence="1">Callus</tissue>
    </source>
</reference>
<keyword evidence="3" id="KW-1185">Reference proteome</keyword>
<dbReference type="Proteomes" id="UP000008827">
    <property type="component" value="Chromosome 4"/>
</dbReference>
<dbReference type="EnsemblPlants" id="KRH63279">
    <property type="protein sequence ID" value="KRH63279"/>
    <property type="gene ID" value="GLYMA_04G165200"/>
</dbReference>
<dbReference type="AlphaFoldDB" id="K7KKL2"/>